<comment type="caution">
    <text evidence="1">The sequence shown here is derived from an EMBL/GenBank/DDBJ whole genome shotgun (WGS) entry which is preliminary data.</text>
</comment>
<dbReference type="Proteomes" id="UP000005709">
    <property type="component" value="Unassembled WGS sequence"/>
</dbReference>
<dbReference type="AlphaFoldDB" id="C8PHY2"/>
<evidence type="ECO:0000313" key="1">
    <source>
        <dbReference type="EMBL" id="EEV17746.1"/>
    </source>
</evidence>
<sequence>MHSGRDLGINFKNSAPKSRNFGVNFNSRAQAFSADAVLKPTSAAAVGDAN</sequence>
<name>C8PHY2_9BACT</name>
<proteinExistence type="predicted"/>
<dbReference type="EMBL" id="ACYG01000024">
    <property type="protein sequence ID" value="EEV17746.1"/>
    <property type="molecule type" value="Genomic_DNA"/>
</dbReference>
<accession>C8PHY2</accession>
<protein>
    <submittedName>
        <fullName evidence="1">Uncharacterized protein</fullName>
    </submittedName>
</protein>
<keyword evidence="2" id="KW-1185">Reference proteome</keyword>
<organism evidence="1 2">
    <name type="scientific">Campylobacter gracilis RM3268</name>
    <dbReference type="NCBI Taxonomy" id="553220"/>
    <lineage>
        <taxon>Bacteria</taxon>
        <taxon>Pseudomonadati</taxon>
        <taxon>Campylobacterota</taxon>
        <taxon>Epsilonproteobacteria</taxon>
        <taxon>Campylobacterales</taxon>
        <taxon>Campylobacteraceae</taxon>
        <taxon>Campylobacter</taxon>
    </lineage>
</organism>
<evidence type="ECO:0000313" key="2">
    <source>
        <dbReference type="Proteomes" id="UP000005709"/>
    </source>
</evidence>
<reference evidence="1 2" key="1">
    <citation type="submission" date="2009-07" db="EMBL/GenBank/DDBJ databases">
        <authorList>
            <person name="Madupu R."/>
            <person name="Sebastian Y."/>
            <person name="Durkin A.S."/>
            <person name="Torralba M."/>
            <person name="Methe B."/>
            <person name="Sutton G.G."/>
            <person name="Strausberg R.L."/>
            <person name="Nelson K.E."/>
        </authorList>
    </citation>
    <scope>NUCLEOTIDE SEQUENCE [LARGE SCALE GENOMIC DNA]</scope>
    <source>
        <strain evidence="1 2">RM3268</strain>
    </source>
</reference>
<gene>
    <name evidence="1" type="ORF">CAMGR0001_0578</name>
</gene>